<gene>
    <name evidence="2" type="ORF">MCYG_02657</name>
</gene>
<keyword evidence="3" id="KW-1185">Reference proteome</keyword>
<dbReference type="AlphaFoldDB" id="C5FGF3"/>
<protein>
    <submittedName>
        <fullName evidence="2">Uncharacterized protein</fullName>
    </submittedName>
</protein>
<dbReference type="Proteomes" id="UP000002035">
    <property type="component" value="Unassembled WGS sequence"/>
</dbReference>
<evidence type="ECO:0000313" key="2">
    <source>
        <dbReference type="EMBL" id="EEQ29838.1"/>
    </source>
</evidence>
<dbReference type="HOGENOM" id="CLU_2263134_0_0_1"/>
<dbReference type="EMBL" id="DS995702">
    <property type="protein sequence ID" value="EEQ29838.1"/>
    <property type="molecule type" value="Genomic_DNA"/>
</dbReference>
<organism evidence="2 3">
    <name type="scientific">Arthroderma otae (strain ATCC MYA-4605 / CBS 113480)</name>
    <name type="common">Microsporum canis</name>
    <dbReference type="NCBI Taxonomy" id="554155"/>
    <lineage>
        <taxon>Eukaryota</taxon>
        <taxon>Fungi</taxon>
        <taxon>Dikarya</taxon>
        <taxon>Ascomycota</taxon>
        <taxon>Pezizomycotina</taxon>
        <taxon>Eurotiomycetes</taxon>
        <taxon>Eurotiomycetidae</taxon>
        <taxon>Onygenales</taxon>
        <taxon>Arthrodermataceae</taxon>
        <taxon>Microsporum</taxon>
    </lineage>
</organism>
<reference evidence="3" key="1">
    <citation type="journal article" date="2012" name="MBio">
        <title>Comparative genome analysis of Trichophyton rubrum and related dermatophytes reveals candidate genes involved in infection.</title>
        <authorList>
            <person name="Martinez D.A."/>
            <person name="Oliver B.G."/>
            <person name="Graeser Y."/>
            <person name="Goldberg J.M."/>
            <person name="Li W."/>
            <person name="Martinez-Rossi N.M."/>
            <person name="Monod M."/>
            <person name="Shelest E."/>
            <person name="Barton R.C."/>
            <person name="Birch E."/>
            <person name="Brakhage A.A."/>
            <person name="Chen Z."/>
            <person name="Gurr S.J."/>
            <person name="Heiman D."/>
            <person name="Heitman J."/>
            <person name="Kosti I."/>
            <person name="Rossi A."/>
            <person name="Saif S."/>
            <person name="Samalova M."/>
            <person name="Saunders C.W."/>
            <person name="Shea T."/>
            <person name="Summerbell R.C."/>
            <person name="Xu J."/>
            <person name="Young S."/>
            <person name="Zeng Q."/>
            <person name="Birren B.W."/>
            <person name="Cuomo C.A."/>
            <person name="White T.C."/>
        </authorList>
    </citation>
    <scope>NUCLEOTIDE SEQUENCE [LARGE SCALE GENOMIC DNA]</scope>
    <source>
        <strain evidence="3">ATCC MYA-4605 / CBS 113480</strain>
    </source>
</reference>
<sequence length="103" mass="11148">MALAQRSTGRRHETRRRSGDERPGQVGGDGVGKRERMAERGNPGCRGICSYRVVSDTGLSIFSSKERQKTKSVRQAELEVCTQTVGQDGVASSAALTRPPPTM</sequence>
<proteinExistence type="predicted"/>
<name>C5FGF3_ARTOC</name>
<evidence type="ECO:0000256" key="1">
    <source>
        <dbReference type="SAM" id="MobiDB-lite"/>
    </source>
</evidence>
<dbReference type="VEuPathDB" id="FungiDB:MCYG_02657"/>
<accession>C5FGF3</accession>
<feature type="region of interest" description="Disordered" evidence="1">
    <location>
        <begin position="1"/>
        <end position="46"/>
    </location>
</feature>
<dbReference type="GeneID" id="9222853"/>
<dbReference type="RefSeq" id="XP_002849723.1">
    <property type="nucleotide sequence ID" value="XM_002849677.1"/>
</dbReference>
<evidence type="ECO:0000313" key="3">
    <source>
        <dbReference type="Proteomes" id="UP000002035"/>
    </source>
</evidence>